<sequence length="436" mass="48161">MNRQAPSSAPLRLPAPARQAPVCVGFSGGLDSWVLLHALANDAQQRRHGLRAVHVHHGLHAQADDWAAHCQRMCDALGIGLLIVRVHVERDSGDGPEAAARRARHRAFADALDPGDILATAHHRDDQAETFLLRALRASGPDGLAAMRPWRAFAGGWQWRPLLDTPRAALLAYARQHALTWIEDPSNQRLDFDRNFLRHQVMPLLRQRWPHADETFARSAMLCGEASDLLTAEDAAALAQARTADPAALRVDVLATWPASRRARVLRLWVEQNALPPLPAEGVAHIETDLLTAGPDARAEFAWQGAVIRRWRGLLHAERQRPALAPDWQAEWDGRGPLALPDDGALALEGAADAFDAPLRLTARHGGERITLPGRSHSHALKDVLQTQGIPPWERRRLPLLWAPDGALWAVGDLVLSDGCDAWLRQRGARLHWRRG</sequence>
<dbReference type="Gene3D" id="1.20.59.20">
    <property type="match status" value="1"/>
</dbReference>
<dbReference type="InterPro" id="IPR012796">
    <property type="entry name" value="Lysidine-tRNA-synth_C"/>
</dbReference>
<dbReference type="InterPro" id="IPR011063">
    <property type="entry name" value="TilS/TtcA_N"/>
</dbReference>
<feature type="domain" description="Lysidine-tRNA(Ile) synthetase C-terminal" evidence="9">
    <location>
        <begin position="359"/>
        <end position="433"/>
    </location>
</feature>
<comment type="function">
    <text evidence="8">Ligates lysine onto the cytidine present at position 34 of the AUA codon-specific tRNA(Ile) that contains the anticodon CAU, in an ATP-dependent manner. Cytidine is converted to lysidine, thus changing the amino acid specificity of the tRNA from methionine to isoleucine.</text>
</comment>
<evidence type="ECO:0000313" key="11">
    <source>
        <dbReference type="Proteomes" id="UP001459204"/>
    </source>
</evidence>
<dbReference type="SUPFAM" id="SSF82829">
    <property type="entry name" value="MesJ substrate recognition domain-like"/>
    <property type="match status" value="1"/>
</dbReference>
<evidence type="ECO:0000256" key="7">
    <source>
        <dbReference type="ARBA" id="ARBA00048539"/>
    </source>
</evidence>
<keyword evidence="3 8" id="KW-0436">Ligase</keyword>
<organism evidence="10 11">
    <name type="scientific">Pseudoxanthomonas putridarboris</name>
    <dbReference type="NCBI Taxonomy" id="752605"/>
    <lineage>
        <taxon>Bacteria</taxon>
        <taxon>Pseudomonadati</taxon>
        <taxon>Pseudomonadota</taxon>
        <taxon>Gammaproteobacteria</taxon>
        <taxon>Lysobacterales</taxon>
        <taxon>Lysobacteraceae</taxon>
        <taxon>Pseudoxanthomonas</taxon>
    </lineage>
</organism>
<dbReference type="Gene3D" id="3.40.50.620">
    <property type="entry name" value="HUPs"/>
    <property type="match status" value="1"/>
</dbReference>
<comment type="catalytic activity">
    <reaction evidence="7 8">
        <text>cytidine(34) in tRNA(Ile2) + L-lysine + ATP = lysidine(34) in tRNA(Ile2) + AMP + diphosphate + H(+)</text>
        <dbReference type="Rhea" id="RHEA:43744"/>
        <dbReference type="Rhea" id="RHEA-COMP:10625"/>
        <dbReference type="Rhea" id="RHEA-COMP:10670"/>
        <dbReference type="ChEBI" id="CHEBI:15378"/>
        <dbReference type="ChEBI" id="CHEBI:30616"/>
        <dbReference type="ChEBI" id="CHEBI:32551"/>
        <dbReference type="ChEBI" id="CHEBI:33019"/>
        <dbReference type="ChEBI" id="CHEBI:82748"/>
        <dbReference type="ChEBI" id="CHEBI:83665"/>
        <dbReference type="ChEBI" id="CHEBI:456215"/>
        <dbReference type="EC" id="6.3.4.19"/>
    </reaction>
</comment>
<dbReference type="Proteomes" id="UP001459204">
    <property type="component" value="Unassembled WGS sequence"/>
</dbReference>
<evidence type="ECO:0000256" key="1">
    <source>
        <dbReference type="ARBA" id="ARBA00004496"/>
    </source>
</evidence>
<keyword evidence="11" id="KW-1185">Reference proteome</keyword>
<dbReference type="GO" id="GO:0032267">
    <property type="term" value="F:tRNA(Ile)-lysidine synthase activity"/>
    <property type="evidence" value="ECO:0007669"/>
    <property type="project" value="UniProtKB-EC"/>
</dbReference>
<dbReference type="SUPFAM" id="SSF52402">
    <property type="entry name" value="Adenine nucleotide alpha hydrolases-like"/>
    <property type="match status" value="1"/>
</dbReference>
<dbReference type="SMART" id="SM00977">
    <property type="entry name" value="TilS_C"/>
    <property type="match status" value="1"/>
</dbReference>
<evidence type="ECO:0000256" key="6">
    <source>
        <dbReference type="ARBA" id="ARBA00022840"/>
    </source>
</evidence>
<evidence type="ECO:0000256" key="5">
    <source>
        <dbReference type="ARBA" id="ARBA00022741"/>
    </source>
</evidence>
<gene>
    <name evidence="8 10" type="primary">tilS</name>
    <name evidence="10" type="ORF">AAD027_05740</name>
</gene>
<dbReference type="SUPFAM" id="SSF56037">
    <property type="entry name" value="PheT/TilS domain"/>
    <property type="match status" value="1"/>
</dbReference>
<evidence type="ECO:0000256" key="3">
    <source>
        <dbReference type="ARBA" id="ARBA00022598"/>
    </source>
</evidence>
<dbReference type="EC" id="6.3.4.19" evidence="8"/>
<accession>A0ABU9IY56</accession>
<dbReference type="EMBL" id="JBBWWT010000002">
    <property type="protein sequence ID" value="MEL1263877.1"/>
    <property type="molecule type" value="Genomic_DNA"/>
</dbReference>
<dbReference type="NCBIfam" id="TIGR02432">
    <property type="entry name" value="lysidine_TilS_N"/>
    <property type="match status" value="1"/>
</dbReference>
<dbReference type="PANTHER" id="PTHR43033">
    <property type="entry name" value="TRNA(ILE)-LYSIDINE SYNTHASE-RELATED"/>
    <property type="match status" value="1"/>
</dbReference>
<name>A0ABU9IY56_9GAMM</name>
<feature type="binding site" evidence="8">
    <location>
        <begin position="27"/>
        <end position="32"/>
    </location>
    <ligand>
        <name>ATP</name>
        <dbReference type="ChEBI" id="CHEBI:30616"/>
    </ligand>
</feature>
<comment type="domain">
    <text evidence="8">The N-terminal region contains the highly conserved SGGXDS motif, predicted to be a P-loop motif involved in ATP binding.</text>
</comment>
<evidence type="ECO:0000256" key="4">
    <source>
        <dbReference type="ARBA" id="ARBA00022694"/>
    </source>
</evidence>
<evidence type="ECO:0000259" key="9">
    <source>
        <dbReference type="SMART" id="SM00977"/>
    </source>
</evidence>
<dbReference type="InterPro" id="IPR014729">
    <property type="entry name" value="Rossmann-like_a/b/a_fold"/>
</dbReference>
<protein>
    <recommendedName>
        <fullName evidence="8">tRNA(Ile)-lysidine synthase</fullName>
        <ecNumber evidence="8">6.3.4.19</ecNumber>
    </recommendedName>
    <alternativeName>
        <fullName evidence="8">tRNA(Ile)-2-lysyl-cytidine synthase</fullName>
    </alternativeName>
    <alternativeName>
        <fullName evidence="8">tRNA(Ile)-lysidine synthetase</fullName>
    </alternativeName>
</protein>
<dbReference type="InterPro" id="IPR012094">
    <property type="entry name" value="tRNA_Ile_lys_synt"/>
</dbReference>
<evidence type="ECO:0000256" key="8">
    <source>
        <dbReference type="HAMAP-Rule" id="MF_01161"/>
    </source>
</evidence>
<dbReference type="CDD" id="cd01992">
    <property type="entry name" value="TilS_N"/>
    <property type="match status" value="1"/>
</dbReference>
<dbReference type="HAMAP" id="MF_01161">
    <property type="entry name" value="tRNA_Ile_lys_synt"/>
    <property type="match status" value="1"/>
</dbReference>
<dbReference type="Pfam" id="PF09179">
    <property type="entry name" value="TilS"/>
    <property type="match status" value="1"/>
</dbReference>
<reference evidence="10 11" key="1">
    <citation type="submission" date="2024-04" db="EMBL/GenBank/DDBJ databases">
        <title>Draft genome sequence of Pseudoxanthomonas putridarboris WD12.</title>
        <authorList>
            <person name="Oh J."/>
        </authorList>
    </citation>
    <scope>NUCLEOTIDE SEQUENCE [LARGE SCALE GENOMIC DNA]</scope>
    <source>
        <strain evidence="10 11">WD12</strain>
    </source>
</reference>
<keyword evidence="2 8" id="KW-0963">Cytoplasm</keyword>
<keyword evidence="6 8" id="KW-0067">ATP-binding</keyword>
<evidence type="ECO:0000256" key="2">
    <source>
        <dbReference type="ARBA" id="ARBA00022490"/>
    </source>
</evidence>
<comment type="similarity">
    <text evidence="8">Belongs to the tRNA(Ile)-lysidine synthase family.</text>
</comment>
<proteinExistence type="inferred from homology"/>
<dbReference type="Pfam" id="PF11734">
    <property type="entry name" value="TilS_C"/>
    <property type="match status" value="1"/>
</dbReference>
<dbReference type="NCBIfam" id="TIGR02433">
    <property type="entry name" value="lysidine_TilS_C"/>
    <property type="match status" value="1"/>
</dbReference>
<dbReference type="Pfam" id="PF01171">
    <property type="entry name" value="ATP_bind_3"/>
    <property type="match status" value="1"/>
</dbReference>
<comment type="subcellular location">
    <subcellularLocation>
        <location evidence="1 8">Cytoplasm</location>
    </subcellularLocation>
</comment>
<dbReference type="PANTHER" id="PTHR43033:SF1">
    <property type="entry name" value="TRNA(ILE)-LYSIDINE SYNTHASE-RELATED"/>
    <property type="match status" value="1"/>
</dbReference>
<keyword evidence="4 8" id="KW-0819">tRNA processing</keyword>
<dbReference type="RefSeq" id="WP_341725057.1">
    <property type="nucleotide sequence ID" value="NZ_JBBWWT010000002.1"/>
</dbReference>
<comment type="caution">
    <text evidence="10">The sequence shown here is derived from an EMBL/GenBank/DDBJ whole genome shotgun (WGS) entry which is preliminary data.</text>
</comment>
<evidence type="ECO:0000313" key="10">
    <source>
        <dbReference type="EMBL" id="MEL1263877.1"/>
    </source>
</evidence>
<keyword evidence="5 8" id="KW-0547">Nucleotide-binding</keyword>
<dbReference type="InterPro" id="IPR012795">
    <property type="entry name" value="tRNA_Ile_lys_synt_N"/>
</dbReference>
<dbReference type="InterPro" id="IPR015262">
    <property type="entry name" value="tRNA_Ile_lys_synt_subst-bd"/>
</dbReference>